<evidence type="ECO:0000313" key="2">
    <source>
        <dbReference type="Proteomes" id="UP001163798"/>
    </source>
</evidence>
<proteinExistence type="predicted"/>
<accession>A0AA38NJC1</accession>
<sequence>MSTTLSPTRPVCSPTPVNNKEEAELQAFLAVAQREAHEKWEKLRAAKTSGVVETVGGGEGEVMEDAVRKGIEVVSEKEERVVVPKVEPPSKKFVMHMVAIGPRPSQEVILVILIPKKQKAEPVAGESSRKRHKGTSVAIIVNSDSDSLPIPFPNPCKCCVHGDQHSRAALSFESLGSRG</sequence>
<evidence type="ECO:0000313" key="1">
    <source>
        <dbReference type="EMBL" id="KAJ3780559.1"/>
    </source>
</evidence>
<gene>
    <name evidence="1" type="ORF">GGU10DRAFT_337072</name>
</gene>
<keyword evidence="2" id="KW-1185">Reference proteome</keyword>
<organism evidence="1 2">
    <name type="scientific">Lentinula aff. detonsa</name>
    <dbReference type="NCBI Taxonomy" id="2804958"/>
    <lineage>
        <taxon>Eukaryota</taxon>
        <taxon>Fungi</taxon>
        <taxon>Dikarya</taxon>
        <taxon>Basidiomycota</taxon>
        <taxon>Agaricomycotina</taxon>
        <taxon>Agaricomycetes</taxon>
        <taxon>Agaricomycetidae</taxon>
        <taxon>Agaricales</taxon>
        <taxon>Marasmiineae</taxon>
        <taxon>Omphalotaceae</taxon>
        <taxon>Lentinula</taxon>
    </lineage>
</organism>
<dbReference type="EMBL" id="MU793701">
    <property type="protein sequence ID" value="KAJ3780559.1"/>
    <property type="molecule type" value="Genomic_DNA"/>
</dbReference>
<name>A0AA38NJC1_9AGAR</name>
<comment type="caution">
    <text evidence="1">The sequence shown here is derived from an EMBL/GenBank/DDBJ whole genome shotgun (WGS) entry which is preliminary data.</text>
</comment>
<protein>
    <submittedName>
        <fullName evidence="1">Uncharacterized protein</fullName>
    </submittedName>
</protein>
<dbReference type="Proteomes" id="UP001163798">
    <property type="component" value="Unassembled WGS sequence"/>
</dbReference>
<reference evidence="1" key="1">
    <citation type="submission" date="2022-08" db="EMBL/GenBank/DDBJ databases">
        <authorList>
            <consortium name="DOE Joint Genome Institute"/>
            <person name="Min B."/>
            <person name="Riley R."/>
            <person name="Sierra-Patev S."/>
            <person name="Naranjo-Ortiz M."/>
            <person name="Looney B."/>
            <person name="Konkel Z."/>
            <person name="Slot J.C."/>
            <person name="Sakamoto Y."/>
            <person name="Steenwyk J.L."/>
            <person name="Rokas A."/>
            <person name="Carro J."/>
            <person name="Camarero S."/>
            <person name="Ferreira P."/>
            <person name="Molpeceres G."/>
            <person name="Ruiz-Duenas F.J."/>
            <person name="Serrano A."/>
            <person name="Henrissat B."/>
            <person name="Drula E."/>
            <person name="Hughes K.W."/>
            <person name="Mata J.L."/>
            <person name="Ishikawa N.K."/>
            <person name="Vargas-Isla R."/>
            <person name="Ushijima S."/>
            <person name="Smith C.A."/>
            <person name="Ahrendt S."/>
            <person name="Andreopoulos W."/>
            <person name="He G."/>
            <person name="Labutti K."/>
            <person name="Lipzen A."/>
            <person name="Ng V."/>
            <person name="Sandor L."/>
            <person name="Barry K."/>
            <person name="Martinez A.T."/>
            <person name="Xiao Y."/>
            <person name="Gibbons J.G."/>
            <person name="Terashima K."/>
            <person name="Hibbett D.S."/>
            <person name="Grigoriev I.V."/>
        </authorList>
    </citation>
    <scope>NUCLEOTIDE SEQUENCE</scope>
    <source>
        <strain evidence="1">TFB10291</strain>
    </source>
</reference>
<dbReference type="AlphaFoldDB" id="A0AA38NJC1"/>